<sequence length="41" mass="4561">MLVKPGIFDGQNGIDHDFWDVGNRCHVTTLLAKLANQDSFS</sequence>
<dbReference type="AlphaFoldDB" id="A0A1J5Q318"/>
<organism evidence="1">
    <name type="scientific">mine drainage metagenome</name>
    <dbReference type="NCBI Taxonomy" id="410659"/>
    <lineage>
        <taxon>unclassified sequences</taxon>
        <taxon>metagenomes</taxon>
        <taxon>ecological metagenomes</taxon>
    </lineage>
</organism>
<evidence type="ECO:0000313" key="1">
    <source>
        <dbReference type="EMBL" id="OIQ74276.1"/>
    </source>
</evidence>
<name>A0A1J5Q318_9ZZZZ</name>
<proteinExistence type="predicted"/>
<dbReference type="EMBL" id="MLJW01002563">
    <property type="protein sequence ID" value="OIQ74276.1"/>
    <property type="molecule type" value="Genomic_DNA"/>
</dbReference>
<protein>
    <submittedName>
        <fullName evidence="1">Uncharacterized protein</fullName>
    </submittedName>
</protein>
<reference evidence="1" key="1">
    <citation type="submission" date="2016-10" db="EMBL/GenBank/DDBJ databases">
        <title>Sequence of Gallionella enrichment culture.</title>
        <authorList>
            <person name="Poehlein A."/>
            <person name="Muehling M."/>
            <person name="Daniel R."/>
        </authorList>
    </citation>
    <scope>NUCLEOTIDE SEQUENCE</scope>
</reference>
<comment type="caution">
    <text evidence="1">The sequence shown here is derived from an EMBL/GenBank/DDBJ whole genome shotgun (WGS) entry which is preliminary data.</text>
</comment>
<gene>
    <name evidence="1" type="ORF">GALL_440780</name>
</gene>
<accession>A0A1J5Q318</accession>